<dbReference type="InterPro" id="IPR029058">
    <property type="entry name" value="AB_hydrolase_fold"/>
</dbReference>
<organism evidence="2 3">
    <name type="scientific">Cytobacillus purgationiresistens</name>
    <dbReference type="NCBI Taxonomy" id="863449"/>
    <lineage>
        <taxon>Bacteria</taxon>
        <taxon>Bacillati</taxon>
        <taxon>Bacillota</taxon>
        <taxon>Bacilli</taxon>
        <taxon>Bacillales</taxon>
        <taxon>Bacillaceae</taxon>
        <taxon>Cytobacillus</taxon>
    </lineage>
</organism>
<evidence type="ECO:0000259" key="1">
    <source>
        <dbReference type="Pfam" id="PF00561"/>
    </source>
</evidence>
<keyword evidence="3" id="KW-1185">Reference proteome</keyword>
<dbReference type="SUPFAM" id="SSF53474">
    <property type="entry name" value="alpha/beta-Hydrolases"/>
    <property type="match status" value="1"/>
</dbReference>
<dbReference type="PANTHER" id="PTHR43798">
    <property type="entry name" value="MONOACYLGLYCEROL LIPASE"/>
    <property type="match status" value="1"/>
</dbReference>
<dbReference type="Pfam" id="PF00561">
    <property type="entry name" value="Abhydrolase_1"/>
    <property type="match status" value="1"/>
</dbReference>
<dbReference type="Gene3D" id="3.40.50.1820">
    <property type="entry name" value="alpha/beta hydrolase"/>
    <property type="match status" value="1"/>
</dbReference>
<dbReference type="InterPro" id="IPR050266">
    <property type="entry name" value="AB_hydrolase_sf"/>
</dbReference>
<gene>
    <name evidence="2" type="ORF">J2S17_000039</name>
</gene>
<proteinExistence type="predicted"/>
<dbReference type="RefSeq" id="WP_307470712.1">
    <property type="nucleotide sequence ID" value="NZ_JAUSUB010000001.1"/>
</dbReference>
<protein>
    <submittedName>
        <fullName evidence="2">Pimeloyl-ACP methyl ester carboxylesterase</fullName>
    </submittedName>
</protein>
<dbReference type="Proteomes" id="UP001238088">
    <property type="component" value="Unassembled WGS sequence"/>
</dbReference>
<name>A0ABU0AAX2_9BACI</name>
<dbReference type="EMBL" id="JAUSUB010000001">
    <property type="protein sequence ID" value="MDQ0268170.1"/>
    <property type="molecule type" value="Genomic_DNA"/>
</dbReference>
<evidence type="ECO:0000313" key="2">
    <source>
        <dbReference type="EMBL" id="MDQ0268170.1"/>
    </source>
</evidence>
<feature type="domain" description="AB hydrolase-1" evidence="1">
    <location>
        <begin position="15"/>
        <end position="128"/>
    </location>
</feature>
<accession>A0ABU0AAX2</accession>
<sequence>MSLQYKESGDSNSRLIVFIHGGGVGGWMWDEQVEYFSRFHCLVPDLPEHGESISSKPFKIKSTAEEIIELVEEKGKGKTVIVIGFSLGAQVLIAMLSIKPDLIHYAMINSALVKHMPFADTLTKSMAWFYPLTKNKTFSNIQAKSMYIDQHYYETYYLGNCQFGKDAFLRVMKENMAFRIPRRFEHASGQILVTVGEKERKIMKESAREIIQSNPNCKGFIISKMGHGLSLANPILFNTIVETWLGNGTFPQELQAIK</sequence>
<dbReference type="InterPro" id="IPR000073">
    <property type="entry name" value="AB_hydrolase_1"/>
</dbReference>
<evidence type="ECO:0000313" key="3">
    <source>
        <dbReference type="Proteomes" id="UP001238088"/>
    </source>
</evidence>
<comment type="caution">
    <text evidence="2">The sequence shown here is derived from an EMBL/GenBank/DDBJ whole genome shotgun (WGS) entry which is preliminary data.</text>
</comment>
<reference evidence="2 3" key="1">
    <citation type="submission" date="2023-07" db="EMBL/GenBank/DDBJ databases">
        <title>Genomic Encyclopedia of Type Strains, Phase IV (KMG-IV): sequencing the most valuable type-strain genomes for metagenomic binning, comparative biology and taxonomic classification.</title>
        <authorList>
            <person name="Goeker M."/>
        </authorList>
    </citation>
    <scope>NUCLEOTIDE SEQUENCE [LARGE SCALE GENOMIC DNA]</scope>
    <source>
        <strain evidence="2 3">DSM 23494</strain>
    </source>
</reference>